<reference evidence="2" key="1">
    <citation type="journal article" date="2016" name="Nature">
        <title>Genome evolution in the allotetraploid frog Xenopus laevis.</title>
        <authorList>
            <person name="Session A.M."/>
            <person name="Uno Y."/>
            <person name="Kwon T."/>
            <person name="Chapman J.A."/>
            <person name="Toyoda A."/>
            <person name="Takahashi S."/>
            <person name="Fukui A."/>
            <person name="Hikosaka A."/>
            <person name="Suzuki A."/>
            <person name="Kondo M."/>
            <person name="van Heeringen S.J."/>
            <person name="Quigley I."/>
            <person name="Heinz S."/>
            <person name="Ogino H."/>
            <person name="Ochi H."/>
            <person name="Hellsten U."/>
            <person name="Lyons J.B."/>
            <person name="Simakov O."/>
            <person name="Putnam N."/>
            <person name="Stites J."/>
            <person name="Kuroki Y."/>
            <person name="Tanaka T."/>
            <person name="Michiue T."/>
            <person name="Watanabe M."/>
            <person name="Bogdanovic O."/>
            <person name="Lister R."/>
            <person name="Georgiou G."/>
            <person name="Paranjpe S.S."/>
            <person name="van Kruijsbergen I."/>
            <person name="Shu S."/>
            <person name="Carlson J."/>
            <person name="Kinoshita T."/>
            <person name="Ohta Y."/>
            <person name="Mawaribuchi S."/>
            <person name="Jenkins J."/>
            <person name="Grimwood J."/>
            <person name="Schmutz J."/>
            <person name="Mitros T."/>
            <person name="Mozaffari S.V."/>
            <person name="Suzuki Y."/>
            <person name="Haramoto Y."/>
            <person name="Yamamoto T.S."/>
            <person name="Takagi C."/>
            <person name="Heald R."/>
            <person name="Miller K."/>
            <person name="Haudenschild C."/>
            <person name="Kitzman J."/>
            <person name="Nakayama T."/>
            <person name="Izutsu Y."/>
            <person name="Robert J."/>
            <person name="Fortriede J."/>
            <person name="Burns K."/>
            <person name="Lotay V."/>
            <person name="Karimi K."/>
            <person name="Yasuoka Y."/>
            <person name="Dichmann D.S."/>
            <person name="Flajnik M.F."/>
            <person name="Houston D.W."/>
            <person name="Shendure J."/>
            <person name="DuPasquier L."/>
            <person name="Vize P.D."/>
            <person name="Zorn A.M."/>
            <person name="Ito M."/>
            <person name="Marcotte E.M."/>
            <person name="Wallingford J.B."/>
            <person name="Ito Y."/>
            <person name="Asashima M."/>
            <person name="Ueno N."/>
            <person name="Matsuda Y."/>
            <person name="Veenstra G.J."/>
            <person name="Fujiyama A."/>
            <person name="Harland R.M."/>
            <person name="Taira M."/>
            <person name="Rokhsar D.S."/>
        </authorList>
    </citation>
    <scope>NUCLEOTIDE SEQUENCE [LARGE SCALE GENOMIC DNA]</scope>
    <source>
        <strain evidence="2">J</strain>
    </source>
</reference>
<dbReference type="CDD" id="cd10442">
    <property type="entry name" value="GIY-YIG_PLEs"/>
    <property type="match status" value="1"/>
</dbReference>
<dbReference type="EMBL" id="CM004473">
    <property type="protein sequence ID" value="OCT82187.1"/>
    <property type="molecule type" value="Genomic_DNA"/>
</dbReference>
<organism evidence="1 2">
    <name type="scientific">Xenopus laevis</name>
    <name type="common">African clawed frog</name>
    <dbReference type="NCBI Taxonomy" id="8355"/>
    <lineage>
        <taxon>Eukaryota</taxon>
        <taxon>Metazoa</taxon>
        <taxon>Chordata</taxon>
        <taxon>Craniata</taxon>
        <taxon>Vertebrata</taxon>
        <taxon>Euteleostomi</taxon>
        <taxon>Amphibia</taxon>
        <taxon>Batrachia</taxon>
        <taxon>Anura</taxon>
        <taxon>Pipoidea</taxon>
        <taxon>Pipidae</taxon>
        <taxon>Xenopodinae</taxon>
        <taxon>Xenopus</taxon>
        <taxon>Xenopus</taxon>
    </lineage>
</organism>
<evidence type="ECO:0000313" key="1">
    <source>
        <dbReference type="EMBL" id="OCT82187.1"/>
    </source>
</evidence>
<dbReference type="AlphaFoldDB" id="A0A974HL69"/>
<gene>
    <name evidence="1" type="ORF">XELAEV_18024701mg</name>
</gene>
<protein>
    <recommendedName>
        <fullName evidence="3">GIY-YIG domain-containing protein</fullName>
    </recommendedName>
</protein>
<sequence length="164" mass="18500">MKTDPVQCYDSQGGILTKLKKGCYKCAGCITCRQMPSGNSFRHPHTGKEIHIKHRITCTTAHVIYIITCPCGLTYFGKTQNTLRERMGNHRSSMKRAIETGKSDLPLPKHFLLKGHGLPTLKFMSIDSVPEPNRGAVYWIRTLDTVAPRGLNKYCSFSPFLDKR</sequence>
<dbReference type="Proteomes" id="UP000694892">
    <property type="component" value="Chromosome 4S"/>
</dbReference>
<accession>A0A974HL69</accession>
<name>A0A974HL69_XENLA</name>
<evidence type="ECO:0000313" key="2">
    <source>
        <dbReference type="Proteomes" id="UP000694892"/>
    </source>
</evidence>
<proteinExistence type="predicted"/>
<evidence type="ECO:0008006" key="3">
    <source>
        <dbReference type="Google" id="ProtNLM"/>
    </source>
</evidence>